<reference evidence="2 3" key="1">
    <citation type="journal article" date="2011" name="Science">
        <title>The ecoresponsive genome of Daphnia pulex.</title>
        <authorList>
            <person name="Colbourne J.K."/>
            <person name="Pfrender M.E."/>
            <person name="Gilbert D."/>
            <person name="Thomas W.K."/>
            <person name="Tucker A."/>
            <person name="Oakley T.H."/>
            <person name="Tokishita S."/>
            <person name="Aerts A."/>
            <person name="Arnold G.J."/>
            <person name="Basu M.K."/>
            <person name="Bauer D.J."/>
            <person name="Caceres C.E."/>
            <person name="Carmel L."/>
            <person name="Casola C."/>
            <person name="Choi J.H."/>
            <person name="Detter J.C."/>
            <person name="Dong Q."/>
            <person name="Dusheyko S."/>
            <person name="Eads B.D."/>
            <person name="Frohlich T."/>
            <person name="Geiler-Samerotte K.A."/>
            <person name="Gerlach D."/>
            <person name="Hatcher P."/>
            <person name="Jogdeo S."/>
            <person name="Krijgsveld J."/>
            <person name="Kriventseva E.V."/>
            <person name="Kultz D."/>
            <person name="Laforsch C."/>
            <person name="Lindquist E."/>
            <person name="Lopez J."/>
            <person name="Manak J.R."/>
            <person name="Muller J."/>
            <person name="Pangilinan J."/>
            <person name="Patwardhan R.P."/>
            <person name="Pitluck S."/>
            <person name="Pritham E.J."/>
            <person name="Rechtsteiner A."/>
            <person name="Rho M."/>
            <person name="Rogozin I.B."/>
            <person name="Sakarya O."/>
            <person name="Salamov A."/>
            <person name="Schaack S."/>
            <person name="Shapiro H."/>
            <person name="Shiga Y."/>
            <person name="Skalitzky C."/>
            <person name="Smith Z."/>
            <person name="Souvorov A."/>
            <person name="Sung W."/>
            <person name="Tang Z."/>
            <person name="Tsuchiya D."/>
            <person name="Tu H."/>
            <person name="Vos H."/>
            <person name="Wang M."/>
            <person name="Wolf Y.I."/>
            <person name="Yamagata H."/>
            <person name="Yamada T."/>
            <person name="Ye Y."/>
            <person name="Shaw J.R."/>
            <person name="Andrews J."/>
            <person name="Crease T.J."/>
            <person name="Tang H."/>
            <person name="Lucas S.M."/>
            <person name="Robertson H.M."/>
            <person name="Bork P."/>
            <person name="Koonin E.V."/>
            <person name="Zdobnov E.M."/>
            <person name="Grigoriev I.V."/>
            <person name="Lynch M."/>
            <person name="Boore J.L."/>
        </authorList>
    </citation>
    <scope>NUCLEOTIDE SEQUENCE [LARGE SCALE GENOMIC DNA]</scope>
</reference>
<sequence>MECGIFLLPLLLTHLLLVRAEDDAVDSTQVKAGNVSAVINECYWSGEGPICDGKCRAGETVASESKKNDGNGCIIGKKMYCCKGGAVLSSNNGTEPVALHHVKRQHLIEVTNSSSTQEQLLLVGDTKDDCYWVGKSPNCKGSCLEGDYMVNTSRTANGSTCIVGKKKYCCKGPGTNNTLNDVHSTHSGSSTTEAAPVKQVPDLYYLLFYSYVVLINE</sequence>
<keyword evidence="1" id="KW-0732">Signal</keyword>
<keyword evidence="3" id="KW-1185">Reference proteome</keyword>
<proteinExistence type="predicted"/>
<dbReference type="EMBL" id="GL732531">
    <property type="protein sequence ID" value="EFX86056.1"/>
    <property type="molecule type" value="Genomic_DNA"/>
</dbReference>
<dbReference type="KEGG" id="dpx:DAPPUDRAFT_313432"/>
<dbReference type="AlphaFoldDB" id="E9G485"/>
<gene>
    <name evidence="2" type="ORF">DAPPUDRAFT_313432</name>
</gene>
<evidence type="ECO:0000313" key="3">
    <source>
        <dbReference type="Proteomes" id="UP000000305"/>
    </source>
</evidence>
<dbReference type="OrthoDB" id="6369377at2759"/>
<dbReference type="eggNOG" id="ENOG502RW2D">
    <property type="taxonomic scope" value="Eukaryota"/>
</dbReference>
<feature type="chain" id="PRO_5003236641" evidence="1">
    <location>
        <begin position="21"/>
        <end position="217"/>
    </location>
</feature>
<dbReference type="PANTHER" id="PTHR35180:SF4">
    <property type="entry name" value="PROTEIN CBG06219"/>
    <property type="match status" value="1"/>
</dbReference>
<dbReference type="InParanoid" id="E9G485"/>
<evidence type="ECO:0000256" key="1">
    <source>
        <dbReference type="SAM" id="SignalP"/>
    </source>
</evidence>
<dbReference type="HOGENOM" id="CLU_1273410_0_0_1"/>
<dbReference type="OMA" id="VINECYW"/>
<dbReference type="PANTHER" id="PTHR35180">
    <property type="entry name" value="PROTEIN CBG06219"/>
    <property type="match status" value="1"/>
</dbReference>
<dbReference type="Proteomes" id="UP000000305">
    <property type="component" value="Unassembled WGS sequence"/>
</dbReference>
<feature type="signal peptide" evidence="1">
    <location>
        <begin position="1"/>
        <end position="20"/>
    </location>
</feature>
<accession>E9G485</accession>
<evidence type="ECO:0000313" key="2">
    <source>
        <dbReference type="EMBL" id="EFX86056.1"/>
    </source>
</evidence>
<name>E9G485_DAPPU</name>
<protein>
    <submittedName>
        <fullName evidence="2">Uncharacterized protein</fullName>
    </submittedName>
</protein>
<organism evidence="2 3">
    <name type="scientific">Daphnia pulex</name>
    <name type="common">Water flea</name>
    <dbReference type="NCBI Taxonomy" id="6669"/>
    <lineage>
        <taxon>Eukaryota</taxon>
        <taxon>Metazoa</taxon>
        <taxon>Ecdysozoa</taxon>
        <taxon>Arthropoda</taxon>
        <taxon>Crustacea</taxon>
        <taxon>Branchiopoda</taxon>
        <taxon>Diplostraca</taxon>
        <taxon>Cladocera</taxon>
        <taxon>Anomopoda</taxon>
        <taxon>Daphniidae</taxon>
        <taxon>Daphnia</taxon>
    </lineage>
</organism>